<feature type="compositionally biased region" description="Basic and acidic residues" evidence="1">
    <location>
        <begin position="1"/>
        <end position="11"/>
    </location>
</feature>
<protein>
    <submittedName>
        <fullName evidence="2">Uncharacterized protein</fullName>
    </submittedName>
</protein>
<proteinExistence type="predicted"/>
<evidence type="ECO:0000313" key="3">
    <source>
        <dbReference type="Proteomes" id="UP001500403"/>
    </source>
</evidence>
<organism evidence="2 3">
    <name type="scientific">Streptomyces enissocaesilis</name>
    <dbReference type="NCBI Taxonomy" id="332589"/>
    <lineage>
        <taxon>Bacteria</taxon>
        <taxon>Bacillati</taxon>
        <taxon>Actinomycetota</taxon>
        <taxon>Actinomycetes</taxon>
        <taxon>Kitasatosporales</taxon>
        <taxon>Streptomycetaceae</taxon>
        <taxon>Streptomyces</taxon>
        <taxon>Streptomyces rochei group</taxon>
    </lineage>
</organism>
<dbReference type="EMBL" id="BAAAUD010000058">
    <property type="protein sequence ID" value="GAA2966326.1"/>
    <property type="molecule type" value="Genomic_DNA"/>
</dbReference>
<accession>A0ABN3XLH8</accession>
<sequence length="82" mass="8890">MASLSHREDGPAVRAGRPPGQIRQTTRHDRLSVRGGPVVQALRRTPSRLPERPDLSGALTAESDTPAHTLAFSRVSVLARFP</sequence>
<name>A0ABN3XLH8_9ACTN</name>
<reference evidence="2 3" key="1">
    <citation type="journal article" date="2019" name="Int. J. Syst. Evol. Microbiol.">
        <title>The Global Catalogue of Microorganisms (GCM) 10K type strain sequencing project: providing services to taxonomists for standard genome sequencing and annotation.</title>
        <authorList>
            <consortium name="The Broad Institute Genomics Platform"/>
            <consortium name="The Broad Institute Genome Sequencing Center for Infectious Disease"/>
            <person name="Wu L."/>
            <person name="Ma J."/>
        </authorList>
    </citation>
    <scope>NUCLEOTIDE SEQUENCE [LARGE SCALE GENOMIC DNA]</scope>
    <source>
        <strain evidence="2 3">JCM 9088</strain>
    </source>
</reference>
<evidence type="ECO:0000256" key="1">
    <source>
        <dbReference type="SAM" id="MobiDB-lite"/>
    </source>
</evidence>
<comment type="caution">
    <text evidence="2">The sequence shown here is derived from an EMBL/GenBank/DDBJ whole genome shotgun (WGS) entry which is preliminary data.</text>
</comment>
<keyword evidence="3" id="KW-1185">Reference proteome</keyword>
<feature type="region of interest" description="Disordered" evidence="1">
    <location>
        <begin position="1"/>
        <end position="62"/>
    </location>
</feature>
<evidence type="ECO:0000313" key="2">
    <source>
        <dbReference type="EMBL" id="GAA2966326.1"/>
    </source>
</evidence>
<gene>
    <name evidence="2" type="ORF">GCM10010446_60030</name>
</gene>
<dbReference type="Proteomes" id="UP001500403">
    <property type="component" value="Unassembled WGS sequence"/>
</dbReference>